<sequence>MFINQVLLALLPIVGSLANPNSSPKKQGCQNGAITLYGRRCYRFCGHEFTSGSYKNDYQLCFNDCVEACAKDSNCNSAKWSKSSKKCYYNSNSSPYWQETGRGDGVKCGKKPKPKTTTKCTTTMKTTTSATTTKCTTHNAEHYPWHYSVDNPIDYSINNPKYYSFNHPFNDSVYHAIYHTFYHSVNDTFHNTFYNHVRMPNAEHRHCIEAVPDTGSIIPNPGVGGITDRAVLTPFEQCQQDCDGMDACVGLNSGNVGGIVGCTLFSEIDGYFAAPGDIAAIVTSTIDEQATITVTITATETD</sequence>
<name>A0A9Q9B2K9_9PEZI</name>
<evidence type="ECO:0000313" key="2">
    <source>
        <dbReference type="EMBL" id="USW57040.1"/>
    </source>
</evidence>
<feature type="signal peptide" evidence="1">
    <location>
        <begin position="1"/>
        <end position="18"/>
    </location>
</feature>
<dbReference type="Proteomes" id="UP001056384">
    <property type="component" value="Chromosome 9"/>
</dbReference>
<proteinExistence type="predicted"/>
<dbReference type="AlphaFoldDB" id="A0A9Q9B2K9"/>
<evidence type="ECO:0008006" key="4">
    <source>
        <dbReference type="Google" id="ProtNLM"/>
    </source>
</evidence>
<keyword evidence="1" id="KW-0732">Signal</keyword>
<gene>
    <name evidence="2" type="ORF">Slin15195_G103590</name>
</gene>
<organism evidence="2 3">
    <name type="scientific">Septoria linicola</name>
    <dbReference type="NCBI Taxonomy" id="215465"/>
    <lineage>
        <taxon>Eukaryota</taxon>
        <taxon>Fungi</taxon>
        <taxon>Dikarya</taxon>
        <taxon>Ascomycota</taxon>
        <taxon>Pezizomycotina</taxon>
        <taxon>Dothideomycetes</taxon>
        <taxon>Dothideomycetidae</taxon>
        <taxon>Mycosphaerellales</taxon>
        <taxon>Mycosphaerellaceae</taxon>
        <taxon>Septoria</taxon>
    </lineage>
</organism>
<reference evidence="2" key="1">
    <citation type="submission" date="2022-06" db="EMBL/GenBank/DDBJ databases">
        <title>Complete genome sequences of two strains of the flax pathogen Septoria linicola.</title>
        <authorList>
            <person name="Lapalu N."/>
            <person name="Simon A."/>
            <person name="Demenou B."/>
            <person name="Paumier D."/>
            <person name="Guillot M.-P."/>
            <person name="Gout L."/>
            <person name="Valade R."/>
        </authorList>
    </citation>
    <scope>NUCLEOTIDE SEQUENCE</scope>
    <source>
        <strain evidence="2">SE15195</strain>
    </source>
</reference>
<keyword evidence="3" id="KW-1185">Reference proteome</keyword>
<dbReference type="EMBL" id="CP099426">
    <property type="protein sequence ID" value="USW57040.1"/>
    <property type="molecule type" value="Genomic_DNA"/>
</dbReference>
<accession>A0A9Q9B2K9</accession>
<evidence type="ECO:0000256" key="1">
    <source>
        <dbReference type="SAM" id="SignalP"/>
    </source>
</evidence>
<feature type="chain" id="PRO_5040141521" description="Apple domain-containing protein" evidence="1">
    <location>
        <begin position="19"/>
        <end position="302"/>
    </location>
</feature>
<evidence type="ECO:0000313" key="3">
    <source>
        <dbReference type="Proteomes" id="UP001056384"/>
    </source>
</evidence>
<protein>
    <recommendedName>
        <fullName evidence="4">Apple domain-containing protein</fullName>
    </recommendedName>
</protein>